<feature type="non-terminal residue" evidence="1">
    <location>
        <position position="73"/>
    </location>
</feature>
<organism evidence="1 2">
    <name type="scientific">Candidatus Tanganyikabacteria bacterium</name>
    <dbReference type="NCBI Taxonomy" id="2961651"/>
    <lineage>
        <taxon>Bacteria</taxon>
        <taxon>Bacillati</taxon>
        <taxon>Candidatus Sericytochromatia</taxon>
        <taxon>Candidatus Tanganyikabacteria</taxon>
    </lineage>
</organism>
<dbReference type="Proteomes" id="UP000703893">
    <property type="component" value="Unassembled WGS sequence"/>
</dbReference>
<name>A0A937X3Q3_9BACT</name>
<dbReference type="EMBL" id="VGJX01000306">
    <property type="protein sequence ID" value="MBM3274723.1"/>
    <property type="molecule type" value="Genomic_DNA"/>
</dbReference>
<sequence>MGELRIDPRFVAMGYDRNKNGQVQDDLRVDGTGLSGADGVVTVDQLAAALGKDQVVISGEAVSKRTTAPRYAD</sequence>
<proteinExistence type="predicted"/>
<accession>A0A937X3Q3</accession>
<comment type="caution">
    <text evidence="1">The sequence shown here is derived from an EMBL/GenBank/DDBJ whole genome shotgun (WGS) entry which is preliminary data.</text>
</comment>
<reference evidence="1 2" key="1">
    <citation type="submission" date="2019-03" db="EMBL/GenBank/DDBJ databases">
        <title>Lake Tanganyika Metagenome-Assembled Genomes (MAGs).</title>
        <authorList>
            <person name="Tran P."/>
        </authorList>
    </citation>
    <scope>NUCLEOTIDE SEQUENCE [LARGE SCALE GENOMIC DNA]</scope>
    <source>
        <strain evidence="1">K_DeepCast_65m_m2_236</strain>
    </source>
</reference>
<evidence type="ECO:0000313" key="1">
    <source>
        <dbReference type="EMBL" id="MBM3274723.1"/>
    </source>
</evidence>
<dbReference type="AlphaFoldDB" id="A0A937X3Q3"/>
<gene>
    <name evidence="1" type="ORF">FJZ00_06200</name>
</gene>
<protein>
    <submittedName>
        <fullName evidence="1">Uncharacterized protein</fullName>
    </submittedName>
</protein>
<evidence type="ECO:0000313" key="2">
    <source>
        <dbReference type="Proteomes" id="UP000703893"/>
    </source>
</evidence>